<proteinExistence type="predicted"/>
<evidence type="ECO:0000313" key="1">
    <source>
        <dbReference type="EMBL" id="GAY77096.1"/>
    </source>
</evidence>
<dbReference type="AlphaFoldDB" id="A0A4Y1ZDC0"/>
<organism evidence="1 2">
    <name type="scientific">Sporolactobacillus inulinus</name>
    <dbReference type="NCBI Taxonomy" id="2078"/>
    <lineage>
        <taxon>Bacteria</taxon>
        <taxon>Bacillati</taxon>
        <taxon>Bacillota</taxon>
        <taxon>Bacilli</taxon>
        <taxon>Bacillales</taxon>
        <taxon>Sporolactobacillaceae</taxon>
        <taxon>Sporolactobacillus</taxon>
    </lineage>
</organism>
<protein>
    <submittedName>
        <fullName evidence="1">Uncharacterized protein</fullName>
    </submittedName>
</protein>
<dbReference type="EMBL" id="BEXB01000021">
    <property type="protein sequence ID" value="GAY77096.1"/>
    <property type="molecule type" value="Genomic_DNA"/>
</dbReference>
<sequence length="50" mass="5622">MILMVQRESMFRSFASECSSDCCAYRFPALHRLSATRGQTLVVSIIASSY</sequence>
<name>A0A4Y1ZDC0_9BACL</name>
<reference evidence="1 2" key="1">
    <citation type="submission" date="2017-11" db="EMBL/GenBank/DDBJ databases">
        <title>Draft Genome Sequence of Sporolactobacillus inulinus NBRC 111894 Isolated from Koso, a Japanese Sugar-Vegetable Fermented Beverage.</title>
        <authorList>
            <person name="Chiou T.Y."/>
            <person name="Oshima K."/>
            <person name="Suda W."/>
            <person name="Hattori M."/>
            <person name="Takahashi T."/>
        </authorList>
    </citation>
    <scope>NUCLEOTIDE SEQUENCE [LARGE SCALE GENOMIC DNA]</scope>
    <source>
        <strain evidence="1 2">NBRC111894</strain>
    </source>
</reference>
<gene>
    <name evidence="1" type="ORF">NBRC111894_2650</name>
</gene>
<comment type="caution">
    <text evidence="1">The sequence shown here is derived from an EMBL/GenBank/DDBJ whole genome shotgun (WGS) entry which is preliminary data.</text>
</comment>
<accession>A0A4Y1ZDC0</accession>
<evidence type="ECO:0000313" key="2">
    <source>
        <dbReference type="Proteomes" id="UP000319716"/>
    </source>
</evidence>
<dbReference type="Proteomes" id="UP000319716">
    <property type="component" value="Unassembled WGS sequence"/>
</dbReference>